<dbReference type="Proteomes" id="UP000000391">
    <property type="component" value="Chromosome"/>
</dbReference>
<keyword evidence="1" id="KW-0175">Coiled coil</keyword>
<name>D7E6Y5_METEZ</name>
<dbReference type="InterPro" id="IPR007408">
    <property type="entry name" value="DUF460"/>
</dbReference>
<organism evidence="2 3">
    <name type="scientific">Methanohalobium evestigatum (strain ATCC BAA-1072 / DSM 3721 / NBRC 107634 / OCM 161 / Z-7303)</name>
    <dbReference type="NCBI Taxonomy" id="644295"/>
    <lineage>
        <taxon>Archaea</taxon>
        <taxon>Methanobacteriati</taxon>
        <taxon>Methanobacteriota</taxon>
        <taxon>Stenosarchaea group</taxon>
        <taxon>Methanomicrobia</taxon>
        <taxon>Methanosarcinales</taxon>
        <taxon>Methanosarcinaceae</taxon>
        <taxon>Methanohalobium</taxon>
    </lineage>
</organism>
<dbReference type="GeneID" id="9346328"/>
<dbReference type="STRING" id="644295.Metev_0707"/>
<evidence type="ECO:0000313" key="2">
    <source>
        <dbReference type="EMBL" id="ADI73609.1"/>
    </source>
</evidence>
<evidence type="ECO:0000256" key="1">
    <source>
        <dbReference type="SAM" id="Coils"/>
    </source>
</evidence>
<dbReference type="EMBL" id="CP002069">
    <property type="protein sequence ID" value="ADI73609.1"/>
    <property type="molecule type" value="Genomic_DNA"/>
</dbReference>
<protein>
    <recommendedName>
        <fullName evidence="4">DUF460 domain-containing protein</fullName>
    </recommendedName>
</protein>
<dbReference type="KEGG" id="mev:Metev_0707"/>
<evidence type="ECO:0000313" key="3">
    <source>
        <dbReference type="Proteomes" id="UP000000391"/>
    </source>
</evidence>
<evidence type="ECO:0008006" key="4">
    <source>
        <dbReference type="Google" id="ProtNLM"/>
    </source>
</evidence>
<reference evidence="2 3" key="1">
    <citation type="submission" date="2010-06" db="EMBL/GenBank/DDBJ databases">
        <title>Complete sequence chromosome of Methanohalobium evestigatum Z-7303.</title>
        <authorList>
            <consortium name="US DOE Joint Genome Institute"/>
            <person name="Lucas S."/>
            <person name="Copeland A."/>
            <person name="Lapidus A."/>
            <person name="Cheng J.-F."/>
            <person name="Bruce D."/>
            <person name="Goodwin L."/>
            <person name="Pitluck S."/>
            <person name="Saunders E."/>
            <person name="Detter J.C."/>
            <person name="Han C."/>
            <person name="Tapia R."/>
            <person name="Land M."/>
            <person name="Hauser L."/>
            <person name="Kyrpides N."/>
            <person name="Mikhailova N."/>
            <person name="Sieprawska-Lupa M."/>
            <person name="Whitman W.B."/>
            <person name="Anderson I."/>
            <person name="Woyke T."/>
        </authorList>
    </citation>
    <scope>NUCLEOTIDE SEQUENCE [LARGE SCALE GENOMIC DNA]</scope>
    <source>
        <strain evidence="3">ATCC BAA-1072 / DSM 3721 / NBRC 107634 / OCM 161 / Z-7303</strain>
    </source>
</reference>
<dbReference type="RefSeq" id="WP_013194177.1">
    <property type="nucleotide sequence ID" value="NC_014253.1"/>
</dbReference>
<dbReference type="PANTHER" id="PTHR40707:SF1">
    <property type="entry name" value="DUF460 DOMAIN-CONTAINING PROTEIN"/>
    <property type="match status" value="1"/>
</dbReference>
<accession>D7E6Y5</accession>
<feature type="coiled-coil region" evidence="1">
    <location>
        <begin position="496"/>
        <end position="523"/>
    </location>
</feature>
<proteinExistence type="predicted"/>
<dbReference type="PANTHER" id="PTHR40707">
    <property type="entry name" value="POSSIBLE NUCLEASE OF RNASE H FOLD, RUVC/YQGF FAMILY"/>
    <property type="match status" value="1"/>
</dbReference>
<feature type="coiled-coil region" evidence="1">
    <location>
        <begin position="437"/>
        <end position="471"/>
    </location>
</feature>
<keyword evidence="3" id="KW-1185">Reference proteome</keyword>
<sequence>MENNIDAVTIYGIDIAKGSPKSKEVPKYSVAVLKDGEITHYTMVHRHKILRMVHKDRPDIIALDNVFELAENKKNLIQFLERLPKKVRLVQVTGGIHPKSLVRLANENNLKLNQFNPNDEAEVCARLAAMGVGSEVSLFENITKIKVSRARSLGRGGWSQNRYHRKVHGAVKEKCRDIDTTLKNFSNEEGYTYDSKITKGYGGYVRCEFTVYARRDEVPVRSGVGGDVQVKVKGVERDKIKYIPLDKHDEQKRKYTIVGIDPGTTVGIAVLSLDAELLYLKSFRGISHDEVVKLVSEYGKPVIIATDVIPTPNSVEKIRRSFKAIEGRPDTRLSSEEKITLSKPYGYSNDHERDALAAALYSYRNYKNVFSKVEKRSPYDVDKDHVKLYVMHGDTIEDAIEKVKTPKKEEESKRELVKKQYVEEEKPDDYQKLVETINRQKSQIKHMQDYIDQLKKDKKKKDKKISSLEFKIDNLMSERNKEIKKEKEIKIRDNKISKLKSELKNKNKSLKKLKSQINKLKQIRKMEIKGEGIPVKIVNSFTKDDISKTKQLYGLKPGDIVYLEDASGGGASTASMLINAGIKAVIVSDDLSHAAFEAFFENNIPILKEVSIQRADDFAIVDPEELESAISRWNEFAKEKYMEEKEKEFVNLVNEYRSERRRGLI</sequence>
<dbReference type="OrthoDB" id="15228at2157"/>
<dbReference type="Pfam" id="PF04312">
    <property type="entry name" value="DUF460"/>
    <property type="match status" value="1"/>
</dbReference>
<dbReference type="AlphaFoldDB" id="D7E6Y5"/>
<gene>
    <name evidence="2" type="ordered locus">Metev_0707</name>
</gene>
<dbReference type="HOGENOM" id="CLU_027052_1_0_2"/>